<gene>
    <name evidence="5" type="ORF">ACFQND_23375</name>
</gene>
<dbReference type="InterPro" id="IPR050320">
    <property type="entry name" value="N5-glutamine_MTase"/>
</dbReference>
<name>A0ABW1U3C6_9BURK</name>
<dbReference type="PANTHER" id="PTHR18895">
    <property type="entry name" value="HEMK METHYLTRANSFERASE"/>
    <property type="match status" value="1"/>
</dbReference>
<dbReference type="CDD" id="cd02440">
    <property type="entry name" value="AdoMet_MTases"/>
    <property type="match status" value="1"/>
</dbReference>
<comment type="caution">
    <text evidence="5">The sequence shown here is derived from an EMBL/GenBank/DDBJ whole genome shotgun (WGS) entry which is preliminary data.</text>
</comment>
<dbReference type="PANTHER" id="PTHR18895:SF74">
    <property type="entry name" value="MTRF1L RELEASE FACTOR GLUTAMINE METHYLTRANSFERASE"/>
    <property type="match status" value="1"/>
</dbReference>
<accession>A0ABW1U3C6</accession>
<dbReference type="InterPro" id="IPR007848">
    <property type="entry name" value="Small_mtfrase_dom"/>
</dbReference>
<dbReference type="InterPro" id="IPR029063">
    <property type="entry name" value="SAM-dependent_MTases_sf"/>
</dbReference>
<dbReference type="PROSITE" id="PS00092">
    <property type="entry name" value="N6_MTASE"/>
    <property type="match status" value="1"/>
</dbReference>
<evidence type="ECO:0000256" key="2">
    <source>
        <dbReference type="ARBA" id="ARBA00022691"/>
    </source>
</evidence>
<keyword evidence="2" id="KW-0949">S-adenosyl-L-methionine</keyword>
<keyword evidence="6" id="KW-1185">Reference proteome</keyword>
<evidence type="ECO:0000256" key="1">
    <source>
        <dbReference type="ARBA" id="ARBA00022603"/>
    </source>
</evidence>
<dbReference type="Pfam" id="PF05175">
    <property type="entry name" value="MTS"/>
    <property type="match status" value="1"/>
</dbReference>
<evidence type="ECO:0000313" key="5">
    <source>
        <dbReference type="EMBL" id="MFC6284179.1"/>
    </source>
</evidence>
<dbReference type="SUPFAM" id="SSF53335">
    <property type="entry name" value="S-adenosyl-L-methionine-dependent methyltransferases"/>
    <property type="match status" value="1"/>
</dbReference>
<dbReference type="RefSeq" id="WP_371439937.1">
    <property type="nucleotide sequence ID" value="NZ_JBHSRS010000084.1"/>
</dbReference>
<dbReference type="Gene3D" id="3.40.50.150">
    <property type="entry name" value="Vaccinia Virus protein VP39"/>
    <property type="match status" value="1"/>
</dbReference>
<dbReference type="GO" id="GO:0008168">
    <property type="term" value="F:methyltransferase activity"/>
    <property type="evidence" value="ECO:0007669"/>
    <property type="project" value="UniProtKB-KW"/>
</dbReference>
<reference evidence="6" key="1">
    <citation type="journal article" date="2019" name="Int. J. Syst. Evol. Microbiol.">
        <title>The Global Catalogue of Microorganisms (GCM) 10K type strain sequencing project: providing services to taxonomists for standard genome sequencing and annotation.</title>
        <authorList>
            <consortium name="The Broad Institute Genomics Platform"/>
            <consortium name="The Broad Institute Genome Sequencing Center for Infectious Disease"/>
            <person name="Wu L."/>
            <person name="Ma J."/>
        </authorList>
    </citation>
    <scope>NUCLEOTIDE SEQUENCE [LARGE SCALE GENOMIC DNA]</scope>
    <source>
        <strain evidence="6">CCUG 39402</strain>
    </source>
</reference>
<evidence type="ECO:0000256" key="3">
    <source>
        <dbReference type="SAM" id="MobiDB-lite"/>
    </source>
</evidence>
<evidence type="ECO:0000259" key="4">
    <source>
        <dbReference type="Pfam" id="PF05175"/>
    </source>
</evidence>
<feature type="domain" description="Methyltransferase small" evidence="4">
    <location>
        <begin position="273"/>
        <end position="383"/>
    </location>
</feature>
<keyword evidence="1 5" id="KW-0808">Transferase</keyword>
<organism evidence="5 6">
    <name type="scientific">Polaromonas aquatica</name>
    <dbReference type="NCBI Taxonomy" id="332657"/>
    <lineage>
        <taxon>Bacteria</taxon>
        <taxon>Pseudomonadati</taxon>
        <taxon>Pseudomonadota</taxon>
        <taxon>Betaproteobacteria</taxon>
        <taxon>Burkholderiales</taxon>
        <taxon>Comamonadaceae</taxon>
        <taxon>Polaromonas</taxon>
    </lineage>
</organism>
<evidence type="ECO:0000313" key="6">
    <source>
        <dbReference type="Proteomes" id="UP001596270"/>
    </source>
</evidence>
<proteinExistence type="predicted"/>
<keyword evidence="1 5" id="KW-0489">Methyltransferase</keyword>
<dbReference type="EMBL" id="JBHSRS010000084">
    <property type="protein sequence ID" value="MFC6284179.1"/>
    <property type="molecule type" value="Genomic_DNA"/>
</dbReference>
<dbReference type="Proteomes" id="UP001596270">
    <property type="component" value="Unassembled WGS sequence"/>
</dbReference>
<dbReference type="GO" id="GO:0032259">
    <property type="term" value="P:methylation"/>
    <property type="evidence" value="ECO:0007669"/>
    <property type="project" value="UniProtKB-KW"/>
</dbReference>
<feature type="region of interest" description="Disordered" evidence="3">
    <location>
        <begin position="95"/>
        <end position="114"/>
    </location>
</feature>
<sequence>MSIPSPAPAVSVSTTAQAIVGSPPMIHWTEAGEARSARWRSERGAAPPKRVVIADDSMAADTAYRLACEGTGLLWRGDFQNARLLLQAMARRVDKPAKPKRTKRHKAGESEAVAEAPAPVFPEAFHLHRQAQAQRARVLGMVLIPFDADYSIPLRRAPDAKKACAEAWGPASAAPTLVAARTALPPEGAVPPKGGLSAERSANSACVASLRELMGFISAHEWRRKGVAIPALGEDGPHNRVHPHYGVFSPVRGEYIDLVAQAPVPDGIADLVAFDIGTGTGVLAAVLALRSGVQRVVATDQDPRALACARDNLKRLGFPQVEVREANLFPEGKANIIACNPPWLPARPGSPLEHAVYDEDSRMLLGFLNGLAAHLEPKGEGWLILSDIAEHLGLRTREWLLAVIEAAGLKVVGRLDAQPHHPKVSDVTDALHAARAAEVTSLWRLAAK</sequence>
<protein>
    <submittedName>
        <fullName evidence="5">Methyltransferase</fullName>
    </submittedName>
</protein>
<dbReference type="InterPro" id="IPR002052">
    <property type="entry name" value="DNA_methylase_N6_adenine_CS"/>
</dbReference>